<evidence type="ECO:0000313" key="3">
    <source>
        <dbReference type="Proteomes" id="UP001597063"/>
    </source>
</evidence>
<organism evidence="2 3">
    <name type="scientific">Actinomadura fibrosa</name>
    <dbReference type="NCBI Taxonomy" id="111802"/>
    <lineage>
        <taxon>Bacteria</taxon>
        <taxon>Bacillati</taxon>
        <taxon>Actinomycetota</taxon>
        <taxon>Actinomycetes</taxon>
        <taxon>Streptosporangiales</taxon>
        <taxon>Thermomonosporaceae</taxon>
        <taxon>Actinomadura</taxon>
    </lineage>
</organism>
<keyword evidence="3" id="KW-1185">Reference proteome</keyword>
<evidence type="ECO:0008006" key="4">
    <source>
        <dbReference type="Google" id="ProtNLM"/>
    </source>
</evidence>
<reference evidence="3" key="1">
    <citation type="journal article" date="2019" name="Int. J. Syst. Evol. Microbiol.">
        <title>The Global Catalogue of Microorganisms (GCM) 10K type strain sequencing project: providing services to taxonomists for standard genome sequencing and annotation.</title>
        <authorList>
            <consortium name="The Broad Institute Genomics Platform"/>
            <consortium name="The Broad Institute Genome Sequencing Center for Infectious Disease"/>
            <person name="Wu L."/>
            <person name="Ma J."/>
        </authorList>
    </citation>
    <scope>NUCLEOTIDE SEQUENCE [LARGE SCALE GENOMIC DNA]</scope>
    <source>
        <strain evidence="3">JCM 9371</strain>
    </source>
</reference>
<evidence type="ECO:0000256" key="1">
    <source>
        <dbReference type="SAM" id="SignalP"/>
    </source>
</evidence>
<protein>
    <recommendedName>
        <fullName evidence="4">Secreted protein</fullName>
    </recommendedName>
</protein>
<dbReference type="EMBL" id="JBHTGP010000006">
    <property type="protein sequence ID" value="MFD0685103.1"/>
    <property type="molecule type" value="Genomic_DNA"/>
</dbReference>
<dbReference type="Proteomes" id="UP001597063">
    <property type="component" value="Unassembled WGS sequence"/>
</dbReference>
<sequence>MRVPLRVAVAGVSALTTAGLVGAVGTTPAQAAVHRGHTACINWSWGDNKSKNITVYFHSHCSRTRALHIRFSKGYGPVVNECVNVHARIKGKKKFWYVPNKVSKVWETSKC</sequence>
<feature type="chain" id="PRO_5047069044" description="Secreted protein" evidence="1">
    <location>
        <begin position="32"/>
        <end position="111"/>
    </location>
</feature>
<name>A0ABW2XIF4_9ACTN</name>
<comment type="caution">
    <text evidence="2">The sequence shown here is derived from an EMBL/GenBank/DDBJ whole genome shotgun (WGS) entry which is preliminary data.</text>
</comment>
<evidence type="ECO:0000313" key="2">
    <source>
        <dbReference type="EMBL" id="MFD0685103.1"/>
    </source>
</evidence>
<accession>A0ABW2XIF4</accession>
<gene>
    <name evidence="2" type="ORF">ACFQZM_11380</name>
</gene>
<dbReference type="RefSeq" id="WP_131759456.1">
    <property type="nucleotide sequence ID" value="NZ_CAACUY010000078.1"/>
</dbReference>
<feature type="signal peptide" evidence="1">
    <location>
        <begin position="1"/>
        <end position="31"/>
    </location>
</feature>
<keyword evidence="1" id="KW-0732">Signal</keyword>
<proteinExistence type="predicted"/>